<feature type="transmembrane region" description="Helical" evidence="1">
    <location>
        <begin position="192"/>
        <end position="211"/>
    </location>
</feature>
<name>A0A1I4S767_9EURY</name>
<proteinExistence type="predicted"/>
<reference evidence="3" key="1">
    <citation type="submission" date="2016-10" db="EMBL/GenBank/DDBJ databases">
        <authorList>
            <person name="Varghese N."/>
            <person name="Submissions S."/>
        </authorList>
    </citation>
    <scope>NUCLEOTIDE SEQUENCE [LARGE SCALE GENOMIC DNA]</scope>
    <source>
        <strain evidence="3">Mob M</strain>
    </source>
</reference>
<dbReference type="EMBL" id="FOUJ01000003">
    <property type="protein sequence ID" value="SFM60191.1"/>
    <property type="molecule type" value="Genomic_DNA"/>
</dbReference>
<evidence type="ECO:0000313" key="2">
    <source>
        <dbReference type="EMBL" id="SFM60191.1"/>
    </source>
</evidence>
<accession>A0A1I4S767</accession>
<protein>
    <recommendedName>
        <fullName evidence="4">DUF2254 domain-containing protein</fullName>
    </recommendedName>
</protein>
<feature type="transmembrane region" description="Helical" evidence="1">
    <location>
        <begin position="106"/>
        <end position="130"/>
    </location>
</feature>
<feature type="transmembrane region" description="Helical" evidence="1">
    <location>
        <begin position="12"/>
        <end position="34"/>
    </location>
</feature>
<dbReference type="Proteomes" id="UP000198535">
    <property type="component" value="Unassembled WGS sequence"/>
</dbReference>
<sequence>MYRNFVKYLVKNPLIANIFFLANLLLIVCLIWFMFTENRYLSIIYILVGMTFILLLWKYRDKKYYRMFLSDRISFYILFIGIIFLFSMFIFATFGHNTTNEDSARYVISALLQGEAATLAIVLSLTLIAIQQISSSYSIRLMEVFKKSPDFWILSVFYIVSIFYQTWVLKQIQPSSELSLVSIIFPNMESRIVFSISLGIVSFSLLLPYTWNTIELLKPSTPIKILLDKISSNDFPSSTGINPFTRNLKSLAPFLPIYDIIIASIKNNDYATASFGISQLQLKVEEMYFDLFEKNHILYSDNFHFLLSYYEQIEKIGIIAINNNENDVIFDSIESLTTTYISFVEKGFAISHFNPMKQIMKIGVACSNKNLEYEVIHSVESLEKILSTLAGSKSNNSMKEITITVAAIQIIYESCLANGQFAPCRKVGDILNSHLNYNYDYMYI</sequence>
<keyword evidence="1" id="KW-0472">Membrane</keyword>
<evidence type="ECO:0008006" key="4">
    <source>
        <dbReference type="Google" id="ProtNLM"/>
    </source>
</evidence>
<feature type="transmembrane region" description="Helical" evidence="1">
    <location>
        <begin position="151"/>
        <end position="172"/>
    </location>
</feature>
<evidence type="ECO:0000256" key="1">
    <source>
        <dbReference type="SAM" id="Phobius"/>
    </source>
</evidence>
<feature type="transmembrane region" description="Helical" evidence="1">
    <location>
        <begin position="40"/>
        <end position="57"/>
    </location>
</feature>
<evidence type="ECO:0000313" key="3">
    <source>
        <dbReference type="Proteomes" id="UP000198535"/>
    </source>
</evidence>
<feature type="transmembrane region" description="Helical" evidence="1">
    <location>
        <begin position="73"/>
        <end position="94"/>
    </location>
</feature>
<organism evidence="2 3">
    <name type="scientific">Methanolobus profundi</name>
    <dbReference type="NCBI Taxonomy" id="487685"/>
    <lineage>
        <taxon>Archaea</taxon>
        <taxon>Methanobacteriati</taxon>
        <taxon>Methanobacteriota</taxon>
        <taxon>Stenosarchaea group</taxon>
        <taxon>Methanomicrobia</taxon>
        <taxon>Methanosarcinales</taxon>
        <taxon>Methanosarcinaceae</taxon>
        <taxon>Methanolobus</taxon>
    </lineage>
</organism>
<gene>
    <name evidence="2" type="ORF">SAMN04488696_1808</name>
</gene>
<keyword evidence="1" id="KW-1133">Transmembrane helix</keyword>
<dbReference type="AlphaFoldDB" id="A0A1I4S767"/>
<keyword evidence="1" id="KW-0812">Transmembrane</keyword>
<keyword evidence="3" id="KW-1185">Reference proteome</keyword>